<evidence type="ECO:0000313" key="2">
    <source>
        <dbReference type="Proteomes" id="UP000246085"/>
    </source>
</evidence>
<protein>
    <submittedName>
        <fullName evidence="1">Uncharacterized protein</fullName>
    </submittedName>
</protein>
<evidence type="ECO:0000313" key="1">
    <source>
        <dbReference type="EMBL" id="SPP97977.1"/>
    </source>
</evidence>
<accession>A0A2U3Q9B4</accession>
<sequence>MQTSVGEMAISWSYWIPWSCHHRSDRLACRDSLGELEYNQVDFTLSTKGLEEDFTELSDHFIIRMYEFIRDQVAADEAAGTRLVGIPARHRADSLLAEINRRGLYCRPIDWPPL</sequence>
<organism evidence="1 2">
    <name type="scientific">Bradyrhizobium vignae</name>
    <dbReference type="NCBI Taxonomy" id="1549949"/>
    <lineage>
        <taxon>Bacteria</taxon>
        <taxon>Pseudomonadati</taxon>
        <taxon>Pseudomonadota</taxon>
        <taxon>Alphaproteobacteria</taxon>
        <taxon>Hyphomicrobiales</taxon>
        <taxon>Nitrobacteraceae</taxon>
        <taxon>Bradyrhizobium</taxon>
    </lineage>
</organism>
<proteinExistence type="predicted"/>
<dbReference type="RefSeq" id="WP_122405211.1">
    <property type="nucleotide sequence ID" value="NZ_LS398110.1"/>
</dbReference>
<name>A0A2U3Q9B4_9BRAD</name>
<reference evidence="1 2" key="1">
    <citation type="submission" date="2018-03" db="EMBL/GenBank/DDBJ databases">
        <authorList>
            <person name="Gully D."/>
        </authorList>
    </citation>
    <scope>NUCLEOTIDE SEQUENCE [LARGE SCALE GENOMIC DNA]</scope>
    <source>
        <strain evidence="1">ORS3257</strain>
    </source>
</reference>
<dbReference type="AlphaFoldDB" id="A0A2U3Q9B4"/>
<gene>
    <name evidence="1" type="ORF">BRAD3257_7185</name>
</gene>
<dbReference type="Proteomes" id="UP000246085">
    <property type="component" value="Chromosome BRAD3257"/>
</dbReference>
<dbReference type="KEGG" id="bvz:BRAD3257_7185"/>
<dbReference type="EMBL" id="LS398110">
    <property type="protein sequence ID" value="SPP97977.1"/>
    <property type="molecule type" value="Genomic_DNA"/>
</dbReference>